<dbReference type="KEGG" id="ccho:CCHOA_06015"/>
<evidence type="ECO:0000313" key="2">
    <source>
        <dbReference type="Proteomes" id="UP000269019"/>
    </source>
</evidence>
<sequence>MECPCWFARAGVNIGRAISGVGDGKRYLFAHVTPVGEGLKRGEKGHASHT</sequence>
<protein>
    <submittedName>
        <fullName evidence="1">Uncharacterized protein</fullName>
    </submittedName>
</protein>
<proteinExistence type="predicted"/>
<dbReference type="AlphaFoldDB" id="A0A3G6J707"/>
<name>A0A3G6J707_9CORY</name>
<dbReference type="Proteomes" id="UP000269019">
    <property type="component" value="Chromosome"/>
</dbReference>
<keyword evidence="2" id="KW-1185">Reference proteome</keyword>
<gene>
    <name evidence="1" type="ORF">CCHOA_06015</name>
</gene>
<organism evidence="1 2">
    <name type="scientific">Corynebacterium choanae</name>
    <dbReference type="NCBI Taxonomy" id="1862358"/>
    <lineage>
        <taxon>Bacteria</taxon>
        <taxon>Bacillati</taxon>
        <taxon>Actinomycetota</taxon>
        <taxon>Actinomycetes</taxon>
        <taxon>Mycobacteriales</taxon>
        <taxon>Corynebacteriaceae</taxon>
        <taxon>Corynebacterium</taxon>
    </lineage>
</organism>
<evidence type="ECO:0000313" key="1">
    <source>
        <dbReference type="EMBL" id="AZA13602.1"/>
    </source>
</evidence>
<accession>A0A3G6J707</accession>
<reference evidence="1 2" key="1">
    <citation type="submission" date="2018-11" db="EMBL/GenBank/DDBJ databases">
        <authorList>
            <person name="Kleinhagauer T."/>
            <person name="Glaeser S.P."/>
            <person name="Spergser J."/>
            <person name="Ruckert C."/>
            <person name="Kaempfer P."/>
            <person name="Busse H.-J."/>
        </authorList>
    </citation>
    <scope>NUCLEOTIDE SEQUENCE [LARGE SCALE GENOMIC DNA]</scope>
    <source>
        <strain evidence="1 2">200CH</strain>
    </source>
</reference>
<dbReference type="EMBL" id="CP033896">
    <property type="protein sequence ID" value="AZA13602.1"/>
    <property type="molecule type" value="Genomic_DNA"/>
</dbReference>